<dbReference type="InterPro" id="IPR001091">
    <property type="entry name" value="RM_Methyltransferase"/>
</dbReference>
<evidence type="ECO:0000259" key="4">
    <source>
        <dbReference type="Pfam" id="PF01555"/>
    </source>
</evidence>
<dbReference type="PRINTS" id="PR00508">
    <property type="entry name" value="S21N4MTFRASE"/>
</dbReference>
<dbReference type="PROSITE" id="PS00092">
    <property type="entry name" value="N6_MTASE"/>
    <property type="match status" value="1"/>
</dbReference>
<proteinExistence type="inferred from homology"/>
<reference evidence="5" key="1">
    <citation type="submission" date="2018-07" db="EMBL/GenBank/DDBJ databases">
        <authorList>
            <person name="Quirk P.G."/>
            <person name="Krulwich T.A."/>
        </authorList>
    </citation>
    <scope>NUCLEOTIDE SEQUENCE</scope>
</reference>
<keyword evidence="2 5" id="KW-0489">Methyltransferase</keyword>
<accession>A0A380TG89</accession>
<feature type="domain" description="DNA methylase N-4/N-6" evidence="4">
    <location>
        <begin position="24"/>
        <end position="205"/>
    </location>
</feature>
<dbReference type="EC" id="2.1.1.-" evidence="5"/>
<protein>
    <submittedName>
        <fullName evidence="5">Putative methylase YubD</fullName>
        <ecNumber evidence="5">2.1.1.-</ecNumber>
    </submittedName>
</protein>
<dbReference type="NCBIfam" id="NF010253">
    <property type="entry name" value="PRK13699.1"/>
    <property type="match status" value="1"/>
</dbReference>
<dbReference type="AlphaFoldDB" id="A0A380TG89"/>
<sequence>MTSRFSLHHGDSTAILATLPQGSVDLVVTDPPYVCRYRDRSGRQVANDNHAEWIAPAFREIHRVMKPDTLCVSFYGWQHADQFLGAWKAAGLRPVGHLVWPKDYTSSRGFLAARHEQAFLLAKGNPPRPANPLSDVQPWAYTGNRHHPTEKAEAVIRPLVEAFSARGGVVLDPFTGSGTTGIACARLDRRFVGVELDAAHYATAERRIAEAYRRADAIYLRVAGVQKTERNYSL</sequence>
<name>A0A380TG89_9ZZZZ</name>
<gene>
    <name evidence="5" type="primary">yubD</name>
    <name evidence="5" type="ORF">DF3PB_310015</name>
</gene>
<dbReference type="GO" id="GO:0003677">
    <property type="term" value="F:DNA binding"/>
    <property type="evidence" value="ECO:0007669"/>
    <property type="project" value="InterPro"/>
</dbReference>
<dbReference type="GO" id="GO:0008170">
    <property type="term" value="F:N-methyltransferase activity"/>
    <property type="evidence" value="ECO:0007669"/>
    <property type="project" value="InterPro"/>
</dbReference>
<dbReference type="GO" id="GO:0009007">
    <property type="term" value="F:site-specific DNA-methyltransferase (adenine-specific) activity"/>
    <property type="evidence" value="ECO:0007669"/>
    <property type="project" value="TreeGrafter"/>
</dbReference>
<dbReference type="PANTHER" id="PTHR13370">
    <property type="entry name" value="RNA METHYLASE-RELATED"/>
    <property type="match status" value="1"/>
</dbReference>
<evidence type="ECO:0000256" key="1">
    <source>
        <dbReference type="ARBA" id="ARBA00006594"/>
    </source>
</evidence>
<dbReference type="PANTHER" id="PTHR13370:SF3">
    <property type="entry name" value="TRNA (GUANINE(10)-N2)-METHYLTRANSFERASE HOMOLOG"/>
    <property type="match status" value="1"/>
</dbReference>
<dbReference type="Gene3D" id="3.40.50.150">
    <property type="entry name" value="Vaccinia Virus protein VP39"/>
    <property type="match status" value="1"/>
</dbReference>
<dbReference type="GO" id="GO:0032259">
    <property type="term" value="P:methylation"/>
    <property type="evidence" value="ECO:0007669"/>
    <property type="project" value="UniProtKB-KW"/>
</dbReference>
<evidence type="ECO:0000256" key="2">
    <source>
        <dbReference type="ARBA" id="ARBA00022603"/>
    </source>
</evidence>
<dbReference type="SUPFAM" id="SSF53335">
    <property type="entry name" value="S-adenosyl-L-methionine-dependent methyltransferases"/>
    <property type="match status" value="1"/>
</dbReference>
<dbReference type="InterPro" id="IPR002941">
    <property type="entry name" value="DNA_methylase_N4/N6"/>
</dbReference>
<evidence type="ECO:0000256" key="3">
    <source>
        <dbReference type="ARBA" id="ARBA00022679"/>
    </source>
</evidence>
<keyword evidence="3 5" id="KW-0808">Transferase</keyword>
<dbReference type="InterPro" id="IPR029063">
    <property type="entry name" value="SAM-dependent_MTases_sf"/>
</dbReference>
<organism evidence="5">
    <name type="scientific">metagenome</name>
    <dbReference type="NCBI Taxonomy" id="256318"/>
    <lineage>
        <taxon>unclassified sequences</taxon>
        <taxon>metagenomes</taxon>
    </lineage>
</organism>
<dbReference type="GO" id="GO:0005737">
    <property type="term" value="C:cytoplasm"/>
    <property type="evidence" value="ECO:0007669"/>
    <property type="project" value="TreeGrafter"/>
</dbReference>
<dbReference type="InterPro" id="IPR002052">
    <property type="entry name" value="DNA_methylase_N6_adenine_CS"/>
</dbReference>
<dbReference type="EMBL" id="UIDG01000235">
    <property type="protein sequence ID" value="SUS06674.1"/>
    <property type="molecule type" value="Genomic_DNA"/>
</dbReference>
<dbReference type="Pfam" id="PF01555">
    <property type="entry name" value="N6_N4_Mtase"/>
    <property type="match status" value="1"/>
</dbReference>
<evidence type="ECO:0000313" key="5">
    <source>
        <dbReference type="EMBL" id="SUS06674.1"/>
    </source>
</evidence>
<comment type="similarity">
    <text evidence="1">Belongs to the N(4)/N(6)-methyltransferase family.</text>
</comment>